<gene>
    <name evidence="2" type="ORF">GCM10008936_15700</name>
</gene>
<sequence>MRIHCSKKMLTAIKNSDGIFGDSKVAIDMDYDHATDSDELYDWHANVVELTRATVLVVLMNDKTYYPIVCGPIRLSKINRFLADFQSNLLQLMQETKIPERIREDYVNNCKNVTFTKTLNHSKVSQLSSIGSDALHYVYYEDLNIKDIDPISISVWLSDIYRTKDGVFQKPIDLWLEEW</sequence>
<reference evidence="2 3" key="1">
    <citation type="journal article" date="2019" name="Int. J. Syst. Evol. Microbiol.">
        <title>The Global Catalogue of Microorganisms (GCM) 10K type strain sequencing project: providing services to taxonomists for standard genome sequencing and annotation.</title>
        <authorList>
            <consortium name="The Broad Institute Genomics Platform"/>
            <consortium name="The Broad Institute Genome Sequencing Center for Infectious Disease"/>
            <person name="Wu L."/>
            <person name="Ma J."/>
        </authorList>
    </citation>
    <scope>NUCLEOTIDE SEQUENCE [LARGE SCALE GENOMIC DNA]</scope>
    <source>
        <strain evidence="2 3">JCM 14232</strain>
    </source>
</reference>
<dbReference type="InterPro" id="IPR053864">
    <property type="entry name" value="DUF6933"/>
</dbReference>
<dbReference type="RefSeq" id="WP_346024980.1">
    <property type="nucleotide sequence ID" value="NZ_BAAADA010000138.1"/>
</dbReference>
<proteinExistence type="predicted"/>
<comment type="caution">
    <text evidence="2">The sequence shown here is derived from an EMBL/GenBank/DDBJ whole genome shotgun (WGS) entry which is preliminary data.</text>
</comment>
<name>A0ABN1B214_9LACT</name>
<evidence type="ECO:0000259" key="1">
    <source>
        <dbReference type="Pfam" id="PF22016"/>
    </source>
</evidence>
<feature type="domain" description="DUF6933" evidence="1">
    <location>
        <begin position="3"/>
        <end position="173"/>
    </location>
</feature>
<keyword evidence="3" id="KW-1185">Reference proteome</keyword>
<evidence type="ECO:0000313" key="2">
    <source>
        <dbReference type="EMBL" id="GAA0488319.1"/>
    </source>
</evidence>
<evidence type="ECO:0000313" key="3">
    <source>
        <dbReference type="Proteomes" id="UP001410648"/>
    </source>
</evidence>
<dbReference type="Pfam" id="PF22016">
    <property type="entry name" value="DUF6933"/>
    <property type="match status" value="1"/>
</dbReference>
<protein>
    <recommendedName>
        <fullName evidence="1">DUF6933 domain-containing protein</fullName>
    </recommendedName>
</protein>
<accession>A0ABN1B214</accession>
<dbReference type="Proteomes" id="UP001410648">
    <property type="component" value="Unassembled WGS sequence"/>
</dbReference>
<organism evidence="2 3">
    <name type="scientific">Alkalibacterium indicireducens</name>
    <dbReference type="NCBI Taxonomy" id="398758"/>
    <lineage>
        <taxon>Bacteria</taxon>
        <taxon>Bacillati</taxon>
        <taxon>Bacillota</taxon>
        <taxon>Bacilli</taxon>
        <taxon>Lactobacillales</taxon>
        <taxon>Carnobacteriaceae</taxon>
        <taxon>Alkalibacterium</taxon>
    </lineage>
</organism>
<dbReference type="EMBL" id="BAAADA010000138">
    <property type="protein sequence ID" value="GAA0488319.1"/>
    <property type="molecule type" value="Genomic_DNA"/>
</dbReference>